<dbReference type="GeneID" id="92919045"/>
<dbReference type="PANTHER" id="PTHR43280">
    <property type="entry name" value="ARAC-FAMILY TRANSCRIPTIONAL REGULATOR"/>
    <property type="match status" value="1"/>
</dbReference>
<keyword evidence="6" id="KW-1185">Reference proteome</keyword>
<evidence type="ECO:0000313" key="5">
    <source>
        <dbReference type="EMBL" id="ENV99505.1"/>
    </source>
</evidence>
<dbReference type="RefSeq" id="WP_003650972.1">
    <property type="nucleotide sequence ID" value="NZ_KB849780.1"/>
</dbReference>
<reference evidence="5 6" key="1">
    <citation type="submission" date="2013-02" db="EMBL/GenBank/DDBJ databases">
        <title>The Genome Sequence of Acinetobacter calcoaceticus CIP 81.8.</title>
        <authorList>
            <consortium name="The Broad Institute Genome Sequencing Platform"/>
            <consortium name="The Broad Institute Genome Sequencing Center for Infectious Disease"/>
            <person name="Cerqueira G."/>
            <person name="Feldgarden M."/>
            <person name="Courvalin P."/>
            <person name="Perichon B."/>
            <person name="Grillot-Courvalin C."/>
            <person name="Clermont D."/>
            <person name="Rocha E."/>
            <person name="Yoon E.-J."/>
            <person name="Nemec A."/>
            <person name="Walker B."/>
            <person name="Young S.K."/>
            <person name="Zeng Q."/>
            <person name="Gargeya S."/>
            <person name="Fitzgerald M."/>
            <person name="Haas B."/>
            <person name="Abouelleil A."/>
            <person name="Alvarado L."/>
            <person name="Arachchi H.M."/>
            <person name="Berlin A.M."/>
            <person name="Chapman S.B."/>
            <person name="Dewar J."/>
            <person name="Goldberg J."/>
            <person name="Griggs A."/>
            <person name="Gujja S."/>
            <person name="Hansen M."/>
            <person name="Howarth C."/>
            <person name="Imamovic A."/>
            <person name="Larimer J."/>
            <person name="McCowan C."/>
            <person name="Murphy C."/>
            <person name="Neiman D."/>
            <person name="Pearson M."/>
            <person name="Priest M."/>
            <person name="Roberts A."/>
            <person name="Saif S."/>
            <person name="Shea T."/>
            <person name="Sisk P."/>
            <person name="Sykes S."/>
            <person name="Wortman J."/>
            <person name="Nusbaum C."/>
            <person name="Birren B."/>
        </authorList>
    </citation>
    <scope>NUCLEOTIDE SEQUENCE [LARGE SCALE GENOMIC DNA]</scope>
    <source>
        <strain evidence="5 6">CIP 81.8</strain>
    </source>
</reference>
<dbReference type="InterPro" id="IPR018062">
    <property type="entry name" value="HTH_AraC-typ_CS"/>
</dbReference>
<dbReference type="PROSITE" id="PS00041">
    <property type="entry name" value="HTH_ARAC_FAMILY_1"/>
    <property type="match status" value="1"/>
</dbReference>
<evidence type="ECO:0000256" key="2">
    <source>
        <dbReference type="ARBA" id="ARBA00023125"/>
    </source>
</evidence>
<protein>
    <recommendedName>
        <fullName evidence="4">HTH araC/xylS-type domain-containing protein</fullName>
    </recommendedName>
</protein>
<dbReference type="PANTHER" id="PTHR43280:SF28">
    <property type="entry name" value="HTH-TYPE TRANSCRIPTIONAL ACTIVATOR RHAS"/>
    <property type="match status" value="1"/>
</dbReference>
<proteinExistence type="predicted"/>
<evidence type="ECO:0000259" key="4">
    <source>
        <dbReference type="PROSITE" id="PS01124"/>
    </source>
</evidence>
<dbReference type="Proteomes" id="UP000013024">
    <property type="component" value="Unassembled WGS sequence"/>
</dbReference>
<sequence length="236" mass="27510">MEHSIKLSVRTYTQMIHGHDHPYHQILIPIFGKIDLQIDGCWINISYGKAAVIRKNLFHHFKADEKFRFIVLDLNCLPENICDKKVFTLDESLLKYISFVDEKLMNDHNINLEKSMSNLLYELLENLKFKGELDTRIYKVINIISENINHQYSLDELCSIAHLSKSQLKVLFKKNIGLSIREYCSNERMKKAVSLLVNTDMPLTIIAAHCGYQNLSAFSKRFSEYHGIPPTKYRSK</sequence>
<feature type="domain" description="HTH araC/xylS-type" evidence="4">
    <location>
        <begin position="138"/>
        <end position="236"/>
    </location>
</feature>
<dbReference type="InterPro" id="IPR018060">
    <property type="entry name" value="HTH_AraC"/>
</dbReference>
<dbReference type="InterPro" id="IPR009057">
    <property type="entry name" value="Homeodomain-like_sf"/>
</dbReference>
<gene>
    <name evidence="5" type="ORF">F936_02589</name>
</gene>
<accession>A0ABN0K7H0</accession>
<dbReference type="Gene3D" id="1.10.10.60">
    <property type="entry name" value="Homeodomain-like"/>
    <property type="match status" value="2"/>
</dbReference>
<name>A0ABN0K7H0_ACICA</name>
<dbReference type="Gene3D" id="2.60.120.10">
    <property type="entry name" value="Jelly Rolls"/>
    <property type="match status" value="1"/>
</dbReference>
<keyword evidence="1" id="KW-0805">Transcription regulation</keyword>
<dbReference type="InterPro" id="IPR011051">
    <property type="entry name" value="RmlC_Cupin_sf"/>
</dbReference>
<keyword evidence="3" id="KW-0804">Transcription</keyword>
<evidence type="ECO:0000256" key="3">
    <source>
        <dbReference type="ARBA" id="ARBA00023163"/>
    </source>
</evidence>
<evidence type="ECO:0000313" key="6">
    <source>
        <dbReference type="Proteomes" id="UP000013024"/>
    </source>
</evidence>
<dbReference type="EMBL" id="APQI01000004">
    <property type="protein sequence ID" value="ENV99505.1"/>
    <property type="molecule type" value="Genomic_DNA"/>
</dbReference>
<dbReference type="SMART" id="SM00342">
    <property type="entry name" value="HTH_ARAC"/>
    <property type="match status" value="1"/>
</dbReference>
<keyword evidence="2" id="KW-0238">DNA-binding</keyword>
<comment type="caution">
    <text evidence="5">The sequence shown here is derived from an EMBL/GenBank/DDBJ whole genome shotgun (WGS) entry which is preliminary data.</text>
</comment>
<dbReference type="PROSITE" id="PS01124">
    <property type="entry name" value="HTH_ARAC_FAMILY_2"/>
    <property type="match status" value="1"/>
</dbReference>
<dbReference type="InterPro" id="IPR014710">
    <property type="entry name" value="RmlC-like_jellyroll"/>
</dbReference>
<dbReference type="SUPFAM" id="SSF46689">
    <property type="entry name" value="Homeodomain-like"/>
    <property type="match status" value="2"/>
</dbReference>
<organism evidence="5 6">
    <name type="scientific">Acinetobacter calcoaceticus DSM 30006 = CIP 81.8</name>
    <dbReference type="NCBI Taxonomy" id="981331"/>
    <lineage>
        <taxon>Bacteria</taxon>
        <taxon>Pseudomonadati</taxon>
        <taxon>Pseudomonadota</taxon>
        <taxon>Gammaproteobacteria</taxon>
        <taxon>Moraxellales</taxon>
        <taxon>Moraxellaceae</taxon>
        <taxon>Acinetobacter</taxon>
        <taxon>Acinetobacter calcoaceticus/baumannii complex</taxon>
    </lineage>
</organism>
<evidence type="ECO:0000256" key="1">
    <source>
        <dbReference type="ARBA" id="ARBA00023015"/>
    </source>
</evidence>
<dbReference type="Pfam" id="PF12833">
    <property type="entry name" value="HTH_18"/>
    <property type="match status" value="1"/>
</dbReference>
<dbReference type="SUPFAM" id="SSF51182">
    <property type="entry name" value="RmlC-like cupins"/>
    <property type="match status" value="1"/>
</dbReference>